<comment type="caution">
    <text evidence="3">The sequence shown here is derived from an EMBL/GenBank/DDBJ whole genome shotgun (WGS) entry which is preliminary data.</text>
</comment>
<feature type="region of interest" description="Disordered" evidence="1">
    <location>
        <begin position="20"/>
        <end position="178"/>
    </location>
</feature>
<protein>
    <recommendedName>
        <fullName evidence="2">DUF6604 domain-containing protein</fullName>
    </recommendedName>
</protein>
<feature type="region of interest" description="Disordered" evidence="1">
    <location>
        <begin position="279"/>
        <end position="303"/>
    </location>
</feature>
<accession>A0A8H3YZN0</accession>
<gene>
    <name evidence="3" type="ORF">EG327_008698</name>
</gene>
<dbReference type="InterPro" id="IPR046539">
    <property type="entry name" value="DUF6604"/>
</dbReference>
<dbReference type="AlphaFoldDB" id="A0A8H3YZN0"/>
<name>A0A8H3YZN0_VENIN</name>
<organism evidence="3 4">
    <name type="scientific">Venturia inaequalis</name>
    <name type="common">Apple scab fungus</name>
    <dbReference type="NCBI Taxonomy" id="5025"/>
    <lineage>
        <taxon>Eukaryota</taxon>
        <taxon>Fungi</taxon>
        <taxon>Dikarya</taxon>
        <taxon>Ascomycota</taxon>
        <taxon>Pezizomycotina</taxon>
        <taxon>Dothideomycetes</taxon>
        <taxon>Pleosporomycetidae</taxon>
        <taxon>Venturiales</taxon>
        <taxon>Venturiaceae</taxon>
        <taxon>Venturia</taxon>
    </lineage>
</organism>
<evidence type="ECO:0000259" key="2">
    <source>
        <dbReference type="Pfam" id="PF20253"/>
    </source>
</evidence>
<feature type="compositionally biased region" description="Basic and acidic residues" evidence="1">
    <location>
        <begin position="127"/>
        <end position="150"/>
    </location>
</feature>
<feature type="region of interest" description="Disordered" evidence="1">
    <location>
        <begin position="207"/>
        <end position="230"/>
    </location>
</feature>
<dbReference type="Proteomes" id="UP000490939">
    <property type="component" value="Unassembled WGS sequence"/>
</dbReference>
<keyword evidence="4" id="KW-1185">Reference proteome</keyword>
<sequence length="1105" mass="122807">MESSSEEGCETYINDMSVAVPGKARKGGKKVPAKQAKKAKGKASAVQLKKEEAIATGSKLEPKPTAIDENECPVLQQQTDGLTEAVNHLPENAPAESLSKSQVKKKQNELKKVSKSENSKKATSLKAENDETGKAQDNNKADSEIIDEKGSSPATAGSQAPVEGYPFRHDFGDEYPAGLDRRGQEAFASGPGGRAEGLEVVDEGYRADDEEEEADGEVEGGKASVEETAPGKKEQLASSYKRYKQDTNVFITWLSEAAQACGWNPPAQLEYLVETPASSSAPSAISSSKKTGRKNHKKVDETRASLGLSGSPTICKIPVQEIVRQVEIIAGSGQKSICMPPSVTRILRRAITARKQCAAWFQTTDTSNSLANDSHQYFIDVLEKAASDIAAEPDHRSSPISKDGPKDILTSTQNYYSSLASGQSHDIEDSDIAMSQLAIDDMHMTMYKASDVAGDVKSRRTIYQAEEDAQSALAFKIYCFFEDLHILREELKRIWTSYKDGKMSIIGATIITTAVIELVSRTEKELIESHPDWSLEAPQQTYFTLASKIFNSEHLHRGNDTSSRNQVSTDPFDVERAFKELGFPRCIQPPPSNYSSSPQTQKLDREARVLCQMIMELGLMHKLKRDFKGMNRSAKKVRFGRETADTTLFNDIFAAVVCKVWKDGIVEVNAVFASRVLLDTIDILGDTFEGRKMILDEATHCEETFQKLIGYDEIAFPAPEDDSIRNFRRRVDIDFDPIFPKMRMAELAKFDLSSNTFETPAVYGKNNVSNFIENDGQIPSTAMIQTLAEQLETTDLTNSVSPEKFTNSASGTYATPILPDENDHHFYTNHNPFQVGTLILNLQTLEDEMGTTIANENHVLFGTCHLYNALKQLKLTDLEWPELETIMRLHSHPLFANEIPKTPEAMAKRAYFRNGSGVSEAAFNKKMSMTFPSSTTTQILRPFFEGDPLGRSMYLLEEKVREAEQRKGASALETCGGTMGHRKRVISSEPTPLQYIARLEEHVPALMAEVQIDYISTTILCYKILRGVHDVMVAKYAYPVSSTMMDNGMGLSHMVATLLERTYQFQRMGRGKFDWGIYMNAARDVFEETLEDYLEDEDDYGGGDE</sequence>
<dbReference type="Pfam" id="PF20253">
    <property type="entry name" value="DUF6604"/>
    <property type="match status" value="1"/>
</dbReference>
<dbReference type="PANTHER" id="PTHR38795">
    <property type="entry name" value="DUF6604 DOMAIN-CONTAINING PROTEIN"/>
    <property type="match status" value="1"/>
</dbReference>
<dbReference type="PANTHER" id="PTHR38795:SF1">
    <property type="entry name" value="DUF6604 DOMAIN-CONTAINING PROTEIN"/>
    <property type="match status" value="1"/>
</dbReference>
<feature type="compositionally biased region" description="Low complexity" evidence="1">
    <location>
        <begin position="279"/>
        <end position="288"/>
    </location>
</feature>
<proteinExistence type="predicted"/>
<reference evidence="3 4" key="1">
    <citation type="submission" date="2019-07" db="EMBL/GenBank/DDBJ databases">
        <title>Venturia inaequalis Genome Resource.</title>
        <authorList>
            <person name="Lichtner F.J."/>
        </authorList>
    </citation>
    <scope>NUCLEOTIDE SEQUENCE [LARGE SCALE GENOMIC DNA]</scope>
    <source>
        <strain evidence="3 4">DMI_063113</strain>
    </source>
</reference>
<evidence type="ECO:0000256" key="1">
    <source>
        <dbReference type="SAM" id="MobiDB-lite"/>
    </source>
</evidence>
<evidence type="ECO:0000313" key="4">
    <source>
        <dbReference type="Proteomes" id="UP000490939"/>
    </source>
</evidence>
<feature type="compositionally biased region" description="Basic residues" evidence="1">
    <location>
        <begin position="23"/>
        <end position="41"/>
    </location>
</feature>
<evidence type="ECO:0000313" key="3">
    <source>
        <dbReference type="EMBL" id="KAE9974711.1"/>
    </source>
</evidence>
<feature type="compositionally biased region" description="Basic and acidic residues" evidence="1">
    <location>
        <begin position="106"/>
        <end position="120"/>
    </location>
</feature>
<dbReference type="EMBL" id="WNWR01000551">
    <property type="protein sequence ID" value="KAE9974711.1"/>
    <property type="molecule type" value="Genomic_DNA"/>
</dbReference>
<feature type="domain" description="DUF6604" evidence="2">
    <location>
        <begin position="241"/>
        <end position="527"/>
    </location>
</feature>
<feature type="compositionally biased region" description="Acidic residues" evidence="1">
    <location>
        <begin position="208"/>
        <end position="218"/>
    </location>
</feature>